<evidence type="ECO:0000313" key="4">
    <source>
        <dbReference type="Proteomes" id="UP000757540"/>
    </source>
</evidence>
<dbReference type="InterPro" id="IPR012495">
    <property type="entry name" value="TadE-like_dom"/>
</dbReference>
<keyword evidence="4" id="KW-1185">Reference proteome</keyword>
<dbReference type="RefSeq" id="WP_171783578.1">
    <property type="nucleotide sequence ID" value="NZ_BAAAML010000006.1"/>
</dbReference>
<dbReference type="EMBL" id="JABEZU010000002">
    <property type="protein sequence ID" value="NOV97360.1"/>
    <property type="molecule type" value="Genomic_DNA"/>
</dbReference>
<evidence type="ECO:0000259" key="2">
    <source>
        <dbReference type="Pfam" id="PF07811"/>
    </source>
</evidence>
<keyword evidence="1" id="KW-1133">Transmembrane helix</keyword>
<dbReference type="Proteomes" id="UP000757540">
    <property type="component" value="Unassembled WGS sequence"/>
</dbReference>
<organism evidence="3 4">
    <name type="scientific">Isoptericola halotolerans</name>
    <dbReference type="NCBI Taxonomy" id="300560"/>
    <lineage>
        <taxon>Bacteria</taxon>
        <taxon>Bacillati</taxon>
        <taxon>Actinomycetota</taxon>
        <taxon>Actinomycetes</taxon>
        <taxon>Micrococcales</taxon>
        <taxon>Promicromonosporaceae</taxon>
        <taxon>Isoptericola</taxon>
    </lineage>
</organism>
<keyword evidence="1" id="KW-0812">Transmembrane</keyword>
<evidence type="ECO:0000256" key="1">
    <source>
        <dbReference type="SAM" id="Phobius"/>
    </source>
</evidence>
<feature type="domain" description="TadE-like" evidence="2">
    <location>
        <begin position="21"/>
        <end position="63"/>
    </location>
</feature>
<keyword evidence="1" id="KW-0472">Membrane</keyword>
<reference evidence="3 4" key="1">
    <citation type="submission" date="2020-05" db="EMBL/GenBank/DDBJ databases">
        <title>Genomic Encyclopedia of Type Strains, Phase III (KMG-III): the genomes of soil and plant-associated and newly described type strains.</title>
        <authorList>
            <person name="Whitman W."/>
        </authorList>
    </citation>
    <scope>NUCLEOTIDE SEQUENCE [LARGE SCALE GENOMIC DNA]</scope>
    <source>
        <strain evidence="3 4">KCTC 19046</strain>
    </source>
</reference>
<feature type="transmembrane region" description="Helical" evidence="1">
    <location>
        <begin position="21"/>
        <end position="42"/>
    </location>
</feature>
<proteinExistence type="predicted"/>
<protein>
    <submittedName>
        <fullName evidence="3">Flp pilus assembly protein TadG</fullName>
    </submittedName>
</protein>
<evidence type="ECO:0000313" key="3">
    <source>
        <dbReference type="EMBL" id="NOV97360.1"/>
    </source>
</evidence>
<dbReference type="Pfam" id="PF07811">
    <property type="entry name" value="TadE"/>
    <property type="match status" value="1"/>
</dbReference>
<accession>A0ABX2A3C0</accession>
<name>A0ABX2A3C0_9MICO</name>
<gene>
    <name evidence="3" type="ORF">HDG69_001935</name>
</gene>
<comment type="caution">
    <text evidence="3">The sequence shown here is derived from an EMBL/GenBank/DDBJ whole genome shotgun (WGS) entry which is preliminary data.</text>
</comment>
<sequence length="136" mass="14277">MSLRRTHRGDQRRDRGADERGSAAVELVVVFPVVLLLLFAGMQGALLYQAKATALAAAQDGARTAAGEGRTVDQGYAAARSFLAASSLGQKSSDVNGNRTPTEATFVVTVTSQTVIPLWSPTVTQSASMPVERITG</sequence>